<name>A0A838BD65_9HYPH</name>
<dbReference type="PANTHER" id="PTHR20854">
    <property type="entry name" value="INOSITOL MONOPHOSPHATASE"/>
    <property type="match status" value="1"/>
</dbReference>
<dbReference type="Gene3D" id="3.30.540.10">
    <property type="entry name" value="Fructose-1,6-Bisphosphatase, subunit A, domain 1"/>
    <property type="match status" value="1"/>
</dbReference>
<dbReference type="Gene3D" id="3.40.190.80">
    <property type="match status" value="1"/>
</dbReference>
<keyword evidence="3 4" id="KW-0460">Magnesium</keyword>
<evidence type="ECO:0000313" key="6">
    <source>
        <dbReference type="Proteomes" id="UP000558284"/>
    </source>
</evidence>
<protein>
    <submittedName>
        <fullName evidence="5">3'(2'),5'-bisphosphate nucleotidase CysQ</fullName>
    </submittedName>
</protein>
<dbReference type="Pfam" id="PF00459">
    <property type="entry name" value="Inositol_P"/>
    <property type="match status" value="1"/>
</dbReference>
<dbReference type="GO" id="GO:0046854">
    <property type="term" value="P:phosphatidylinositol phosphate biosynthetic process"/>
    <property type="evidence" value="ECO:0007669"/>
    <property type="project" value="InterPro"/>
</dbReference>
<dbReference type="EMBL" id="JACDTY010000013">
    <property type="protein sequence ID" value="MBA1143300.1"/>
    <property type="molecule type" value="Genomic_DNA"/>
</dbReference>
<comment type="cofactor">
    <cofactor evidence="4">
        <name>Mg(2+)</name>
        <dbReference type="ChEBI" id="CHEBI:18420"/>
    </cofactor>
</comment>
<dbReference type="InterPro" id="IPR000760">
    <property type="entry name" value="Inositol_monophosphatase-like"/>
</dbReference>
<organism evidence="5 6">
    <name type="scientific">Mesorhizobium neociceri</name>
    <dbReference type="NCBI Taxonomy" id="1307853"/>
    <lineage>
        <taxon>Bacteria</taxon>
        <taxon>Pseudomonadati</taxon>
        <taxon>Pseudomonadota</taxon>
        <taxon>Alphaproteobacteria</taxon>
        <taxon>Hyphomicrobiales</taxon>
        <taxon>Phyllobacteriaceae</taxon>
        <taxon>Mesorhizobium</taxon>
    </lineage>
</organism>
<dbReference type="PANTHER" id="PTHR20854:SF4">
    <property type="entry name" value="INOSITOL-1-MONOPHOSPHATASE-RELATED"/>
    <property type="match status" value="1"/>
</dbReference>
<evidence type="ECO:0000256" key="2">
    <source>
        <dbReference type="ARBA" id="ARBA00022723"/>
    </source>
</evidence>
<feature type="binding site" evidence="4">
    <location>
        <position position="94"/>
    </location>
    <ligand>
        <name>Mg(2+)</name>
        <dbReference type="ChEBI" id="CHEBI:18420"/>
        <label>1</label>
        <note>catalytic</note>
    </ligand>
</feature>
<evidence type="ECO:0000256" key="3">
    <source>
        <dbReference type="ARBA" id="ARBA00022842"/>
    </source>
</evidence>
<dbReference type="InterPro" id="IPR020550">
    <property type="entry name" value="Inositol_monophosphatase_CS"/>
</dbReference>
<evidence type="ECO:0000256" key="4">
    <source>
        <dbReference type="PIRSR" id="PIRSR600760-2"/>
    </source>
</evidence>
<sequence>MPAPDPVISAAEDLELLRDAAREAGVIAMRYFGKNPQVWMKGGTSPVSEADHAADAYLRETLLAARPDYGWLSEETTDDPARLLARRTFVVDPIDGTRGFLEGLRSWCVSVAVVEDGRTLAGVLECPAKDETYWALPGQGAFLNGKPIAVRRLGETVEIGGLKQLIDLMPAAWQGRVQRAAHIPSLAYRLAMVANGALDATFVKPNAHDWDIAAADLILREAGGAVLDGQGRAPLYAGEVIRHGALVAGSGELLTVLAGVIAGTEA</sequence>
<dbReference type="SUPFAM" id="SSF56655">
    <property type="entry name" value="Carbohydrate phosphatase"/>
    <property type="match status" value="1"/>
</dbReference>
<dbReference type="PRINTS" id="PR00377">
    <property type="entry name" value="IMPHPHTASES"/>
</dbReference>
<comment type="similarity">
    <text evidence="1">Belongs to the inositol monophosphatase superfamily.</text>
</comment>
<dbReference type="Proteomes" id="UP000558284">
    <property type="component" value="Unassembled WGS sequence"/>
</dbReference>
<dbReference type="GO" id="GO:0006020">
    <property type="term" value="P:inositol metabolic process"/>
    <property type="evidence" value="ECO:0007669"/>
    <property type="project" value="TreeGrafter"/>
</dbReference>
<keyword evidence="6" id="KW-1185">Reference proteome</keyword>
<dbReference type="GO" id="GO:0046872">
    <property type="term" value="F:metal ion binding"/>
    <property type="evidence" value="ECO:0007669"/>
    <property type="project" value="UniProtKB-KW"/>
</dbReference>
<gene>
    <name evidence="5" type="ORF">H0241_24065</name>
</gene>
<dbReference type="GO" id="GO:0007165">
    <property type="term" value="P:signal transduction"/>
    <property type="evidence" value="ECO:0007669"/>
    <property type="project" value="TreeGrafter"/>
</dbReference>
<comment type="caution">
    <text evidence="5">The sequence shown here is derived from an EMBL/GenBank/DDBJ whole genome shotgun (WGS) entry which is preliminary data.</text>
</comment>
<dbReference type="CDD" id="cd01638">
    <property type="entry name" value="CysQ"/>
    <property type="match status" value="1"/>
</dbReference>
<accession>A0A838BD65</accession>
<feature type="binding site" evidence="4">
    <location>
        <position position="95"/>
    </location>
    <ligand>
        <name>Mg(2+)</name>
        <dbReference type="ChEBI" id="CHEBI:18420"/>
        <label>1</label>
        <note>catalytic</note>
    </ligand>
</feature>
<dbReference type="PROSITE" id="PS00630">
    <property type="entry name" value="IMP_2"/>
    <property type="match status" value="1"/>
</dbReference>
<feature type="binding site" evidence="4">
    <location>
        <position position="74"/>
    </location>
    <ligand>
        <name>Mg(2+)</name>
        <dbReference type="ChEBI" id="CHEBI:18420"/>
        <label>1</label>
        <note>catalytic</note>
    </ligand>
</feature>
<evidence type="ECO:0000313" key="5">
    <source>
        <dbReference type="EMBL" id="MBA1143300.1"/>
    </source>
</evidence>
<dbReference type="GO" id="GO:0008934">
    <property type="term" value="F:inositol monophosphate 1-phosphatase activity"/>
    <property type="evidence" value="ECO:0007669"/>
    <property type="project" value="TreeGrafter"/>
</dbReference>
<evidence type="ECO:0000256" key="1">
    <source>
        <dbReference type="ARBA" id="ARBA00009759"/>
    </source>
</evidence>
<keyword evidence="2 4" id="KW-0479">Metal-binding</keyword>
<dbReference type="RefSeq" id="WP_181060318.1">
    <property type="nucleotide sequence ID" value="NZ_JACDTY010000013.1"/>
</dbReference>
<proteinExistence type="inferred from homology"/>
<feature type="binding site" evidence="4">
    <location>
        <position position="211"/>
    </location>
    <ligand>
        <name>Mg(2+)</name>
        <dbReference type="ChEBI" id="CHEBI:18420"/>
        <label>1</label>
        <note>catalytic</note>
    </ligand>
</feature>
<feature type="binding site" evidence="4">
    <location>
        <position position="92"/>
    </location>
    <ligand>
        <name>Mg(2+)</name>
        <dbReference type="ChEBI" id="CHEBI:18420"/>
        <label>1</label>
        <note>catalytic</note>
    </ligand>
</feature>
<dbReference type="AlphaFoldDB" id="A0A838BD65"/>
<reference evidence="5 6" key="1">
    <citation type="submission" date="2020-07" db="EMBL/GenBank/DDBJ databases">
        <title>Definition of the novel symbiovar canariense within Mesorhizobium novociceri, a new species of genus Mesorhizobium nodulating Cicer canariense in the Caldera de Taburiente National Park (La Palma, Canary Islands).</title>
        <authorList>
            <person name="Leon-Barrios M."/>
            <person name="Perez-Yepez J."/>
            <person name="Flores-Felix J.D."/>
            <person name="Ramirez-Baena M.H."/>
            <person name="Pulido-Suarez L."/>
            <person name="Igual J.M."/>
            <person name="Velazquez E."/>
            <person name="Peix A."/>
        </authorList>
    </citation>
    <scope>NUCLEOTIDE SEQUENCE [LARGE SCALE GENOMIC DNA]</scope>
    <source>
        <strain evidence="5 6">CCANP35</strain>
    </source>
</reference>